<dbReference type="SMART" id="SM01007">
    <property type="entry name" value="Aldolase_II"/>
    <property type="match status" value="1"/>
</dbReference>
<accession>A0A2N7ARB0</accession>
<dbReference type="GO" id="GO:0046872">
    <property type="term" value="F:metal ion binding"/>
    <property type="evidence" value="ECO:0007669"/>
    <property type="project" value="UniProtKB-KW"/>
</dbReference>
<organism evidence="4 5">
    <name type="scientific">Companilactobacillus nuruki</name>
    <dbReference type="NCBI Taxonomy" id="1993540"/>
    <lineage>
        <taxon>Bacteria</taxon>
        <taxon>Bacillati</taxon>
        <taxon>Bacillota</taxon>
        <taxon>Bacilli</taxon>
        <taxon>Lactobacillales</taxon>
        <taxon>Lactobacillaceae</taxon>
        <taxon>Companilactobacillus</taxon>
    </lineage>
</organism>
<evidence type="ECO:0000256" key="1">
    <source>
        <dbReference type="ARBA" id="ARBA00022723"/>
    </source>
</evidence>
<keyword evidence="2" id="KW-0456">Lyase</keyword>
<dbReference type="Proteomes" id="UP000235649">
    <property type="component" value="Unassembled WGS sequence"/>
</dbReference>
<dbReference type="InterPro" id="IPR050197">
    <property type="entry name" value="Aldolase_class_II_sugar_metab"/>
</dbReference>
<dbReference type="InterPro" id="IPR036409">
    <property type="entry name" value="Aldolase_II/adducin_N_sf"/>
</dbReference>
<feature type="domain" description="Class II aldolase/adducin N-terminal" evidence="3">
    <location>
        <begin position="14"/>
        <end position="216"/>
    </location>
</feature>
<dbReference type="GO" id="GO:0019323">
    <property type="term" value="P:pentose catabolic process"/>
    <property type="evidence" value="ECO:0007669"/>
    <property type="project" value="TreeGrafter"/>
</dbReference>
<proteinExistence type="predicted"/>
<dbReference type="PANTHER" id="PTHR22789">
    <property type="entry name" value="FUCULOSE PHOSPHATE ALDOLASE"/>
    <property type="match status" value="1"/>
</dbReference>
<keyword evidence="5" id="KW-1185">Reference proteome</keyword>
<protein>
    <submittedName>
        <fullName evidence="4">Aldolase</fullName>
    </submittedName>
</protein>
<dbReference type="NCBIfam" id="NF004979">
    <property type="entry name" value="PRK06357.1"/>
    <property type="match status" value="1"/>
</dbReference>
<dbReference type="GO" id="GO:0016832">
    <property type="term" value="F:aldehyde-lyase activity"/>
    <property type="evidence" value="ECO:0007669"/>
    <property type="project" value="TreeGrafter"/>
</dbReference>
<dbReference type="Pfam" id="PF00596">
    <property type="entry name" value="Aldolase_II"/>
    <property type="match status" value="1"/>
</dbReference>
<dbReference type="AlphaFoldDB" id="A0A2N7ARB0"/>
<sequence length="263" mass="29087">MRNAGRMPFEHERADMASIVKFIMERFDTNVAGGNFSFKVVDRDGDYGEIGKEYIIMTPTMMSEAYLGTLTAAQILVVEPHTRKIIDGVGNLTREINMHEAVYDANPDIKAILHGHAKEQLSWATMGVPIPNLTEATQKVKGVEVLPFRHNCSEEIAEMVGAHVAKLGDAALMHEYLLNSHGTMITVGGKNMSGLTAIHKAVSVVDTMEYNAHIAYEQTMLQLQGSLDGYYSKGIKIGTVEDVFKDHKAIYNDKSNLELEVKS</sequence>
<comment type="caution">
    <text evidence="4">The sequence shown here is derived from an EMBL/GenBank/DDBJ whole genome shotgun (WGS) entry which is preliminary data.</text>
</comment>
<gene>
    <name evidence="4" type="ORF">CBP76_12325</name>
</gene>
<dbReference type="PANTHER" id="PTHR22789:SF0">
    <property type="entry name" value="3-OXO-TETRONATE 4-PHOSPHATE DECARBOXYLASE-RELATED"/>
    <property type="match status" value="1"/>
</dbReference>
<dbReference type="InterPro" id="IPR001303">
    <property type="entry name" value="Aldolase_II/adducin_N"/>
</dbReference>
<name>A0A2N7ARB0_9LACO</name>
<dbReference type="RefSeq" id="WP_102197158.1">
    <property type="nucleotide sequence ID" value="NZ_NIPR01000063.1"/>
</dbReference>
<dbReference type="OrthoDB" id="9794581at2"/>
<dbReference type="SUPFAM" id="SSF53639">
    <property type="entry name" value="AraD/HMP-PK domain-like"/>
    <property type="match status" value="1"/>
</dbReference>
<dbReference type="EMBL" id="NIPR01000063">
    <property type="protein sequence ID" value="PMD67879.1"/>
    <property type="molecule type" value="Genomic_DNA"/>
</dbReference>
<evidence type="ECO:0000256" key="2">
    <source>
        <dbReference type="ARBA" id="ARBA00023239"/>
    </source>
</evidence>
<evidence type="ECO:0000313" key="4">
    <source>
        <dbReference type="EMBL" id="PMD67879.1"/>
    </source>
</evidence>
<dbReference type="Gene3D" id="3.40.225.10">
    <property type="entry name" value="Class II aldolase/adducin N-terminal domain"/>
    <property type="match status" value="1"/>
</dbReference>
<dbReference type="GO" id="GO:0005829">
    <property type="term" value="C:cytosol"/>
    <property type="evidence" value="ECO:0007669"/>
    <property type="project" value="TreeGrafter"/>
</dbReference>
<keyword evidence="1" id="KW-0479">Metal-binding</keyword>
<evidence type="ECO:0000259" key="3">
    <source>
        <dbReference type="SMART" id="SM01007"/>
    </source>
</evidence>
<reference evidence="4 5" key="1">
    <citation type="submission" date="2017-05" db="EMBL/GenBank/DDBJ databases">
        <title>Lactobacillus nurukis nov., sp. nov., isolated from nuruk.</title>
        <authorList>
            <person name="Kim S.-J."/>
        </authorList>
    </citation>
    <scope>NUCLEOTIDE SEQUENCE [LARGE SCALE GENOMIC DNA]</scope>
    <source>
        <strain evidence="4 5">SYF10-1a</strain>
    </source>
</reference>
<evidence type="ECO:0000313" key="5">
    <source>
        <dbReference type="Proteomes" id="UP000235649"/>
    </source>
</evidence>